<dbReference type="Proteomes" id="UP000824160">
    <property type="component" value="Unassembled WGS sequence"/>
</dbReference>
<feature type="domain" description="Integrase catalytic" evidence="1">
    <location>
        <begin position="130"/>
        <end position="306"/>
    </location>
</feature>
<name>A0A9D1H404_9FIRM</name>
<dbReference type="PANTHER" id="PTHR35004:SF7">
    <property type="entry name" value="INTEGRASE PROTEIN"/>
    <property type="match status" value="1"/>
</dbReference>
<gene>
    <name evidence="2" type="ORF">IAC43_00135</name>
</gene>
<dbReference type="InterPro" id="IPR009057">
    <property type="entry name" value="Homeodomain-like_sf"/>
</dbReference>
<comment type="caution">
    <text evidence="2">The sequence shown here is derived from an EMBL/GenBank/DDBJ whole genome shotgun (WGS) entry which is preliminary data.</text>
</comment>
<dbReference type="SUPFAM" id="SSF46689">
    <property type="entry name" value="Homeodomain-like"/>
    <property type="match status" value="1"/>
</dbReference>
<accession>A0A9D1H404</accession>
<dbReference type="InterPro" id="IPR001584">
    <property type="entry name" value="Integrase_cat-core"/>
</dbReference>
<dbReference type="GO" id="GO:0015074">
    <property type="term" value="P:DNA integration"/>
    <property type="evidence" value="ECO:0007669"/>
    <property type="project" value="InterPro"/>
</dbReference>
<organism evidence="2 3">
    <name type="scientific">Candidatus Faecivivens stercoripullorum</name>
    <dbReference type="NCBI Taxonomy" id="2840805"/>
    <lineage>
        <taxon>Bacteria</taxon>
        <taxon>Bacillati</taxon>
        <taxon>Bacillota</taxon>
        <taxon>Clostridia</taxon>
        <taxon>Eubacteriales</taxon>
        <taxon>Oscillospiraceae</taxon>
        <taxon>Oscillospiraceae incertae sedis</taxon>
        <taxon>Candidatus Faecivivens</taxon>
    </lineage>
</organism>
<dbReference type="PANTHER" id="PTHR35004">
    <property type="entry name" value="TRANSPOSASE RV3428C-RELATED"/>
    <property type="match status" value="1"/>
</dbReference>
<dbReference type="PROSITE" id="PS50994">
    <property type="entry name" value="INTEGRASE"/>
    <property type="match status" value="1"/>
</dbReference>
<dbReference type="Pfam" id="PF00665">
    <property type="entry name" value="rve"/>
    <property type="match status" value="1"/>
</dbReference>
<dbReference type="InterPro" id="IPR012337">
    <property type="entry name" value="RNaseH-like_sf"/>
</dbReference>
<dbReference type="InterPro" id="IPR036397">
    <property type="entry name" value="RNaseH_sf"/>
</dbReference>
<evidence type="ECO:0000313" key="3">
    <source>
        <dbReference type="Proteomes" id="UP000824160"/>
    </source>
</evidence>
<proteinExistence type="predicted"/>
<dbReference type="Gene3D" id="3.30.420.10">
    <property type="entry name" value="Ribonuclease H-like superfamily/Ribonuclease H"/>
    <property type="match status" value="1"/>
</dbReference>
<dbReference type="GO" id="GO:0003676">
    <property type="term" value="F:nucleic acid binding"/>
    <property type="evidence" value="ECO:0007669"/>
    <property type="project" value="InterPro"/>
</dbReference>
<sequence>MNTITQTMRFRQAMILYAKKYGITKAAIRYQTNRQYIYRWKNRYDGTLQSLANRSHRPHSHPNQHTPDEIRLIENMRRRNPNTGLVVFWVKLRQRGYTRSISGLYRFLKKHGQMAVKLPNPKYVPKPYEQMQYPGQRCQIDVKFVPAVCLVGEAKGQKFYQYTFIDEYSRFRYLEAFEEHSTYSSAVFLRHVVEKFPFAIECVQTDNGSEFTNRLNSMGTKKETLFEKTMKDLGIHHKLIRPFTPRHNGKVERSHRKDNEEFYASHHFYSFEDFKAQLAVRQRAYNNFPMRPLGWHSPKQVLFSFPSV</sequence>
<reference evidence="2" key="2">
    <citation type="journal article" date="2021" name="PeerJ">
        <title>Extensive microbial diversity within the chicken gut microbiome revealed by metagenomics and culture.</title>
        <authorList>
            <person name="Gilroy R."/>
            <person name="Ravi A."/>
            <person name="Getino M."/>
            <person name="Pursley I."/>
            <person name="Horton D.L."/>
            <person name="Alikhan N.F."/>
            <person name="Baker D."/>
            <person name="Gharbi K."/>
            <person name="Hall N."/>
            <person name="Watson M."/>
            <person name="Adriaenssens E.M."/>
            <person name="Foster-Nyarko E."/>
            <person name="Jarju S."/>
            <person name="Secka A."/>
            <person name="Antonio M."/>
            <person name="Oren A."/>
            <person name="Chaudhuri R.R."/>
            <person name="La Ragione R."/>
            <person name="Hildebrand F."/>
            <person name="Pallen M.J."/>
        </authorList>
    </citation>
    <scope>NUCLEOTIDE SEQUENCE</scope>
    <source>
        <strain evidence="2">ChiBcec7-5410</strain>
    </source>
</reference>
<evidence type="ECO:0000313" key="2">
    <source>
        <dbReference type="EMBL" id="HIT93572.1"/>
    </source>
</evidence>
<dbReference type="AlphaFoldDB" id="A0A9D1H404"/>
<protein>
    <submittedName>
        <fullName evidence="2">Transposase</fullName>
    </submittedName>
</protein>
<dbReference type="EMBL" id="DVLW01000006">
    <property type="protein sequence ID" value="HIT93572.1"/>
    <property type="molecule type" value="Genomic_DNA"/>
</dbReference>
<reference evidence="2" key="1">
    <citation type="submission" date="2020-10" db="EMBL/GenBank/DDBJ databases">
        <authorList>
            <person name="Gilroy R."/>
        </authorList>
    </citation>
    <scope>NUCLEOTIDE SEQUENCE</scope>
    <source>
        <strain evidence="2">ChiBcec7-5410</strain>
    </source>
</reference>
<dbReference type="SUPFAM" id="SSF53098">
    <property type="entry name" value="Ribonuclease H-like"/>
    <property type="match status" value="1"/>
</dbReference>
<evidence type="ECO:0000259" key="1">
    <source>
        <dbReference type="PROSITE" id="PS50994"/>
    </source>
</evidence>